<evidence type="ECO:0000256" key="8">
    <source>
        <dbReference type="ARBA" id="ARBA00023098"/>
    </source>
</evidence>
<keyword evidence="3" id="KW-0444">Lipid biosynthesis</keyword>
<dbReference type="GO" id="GO:0045300">
    <property type="term" value="F:stearoyl-[ACP] desaturase activity"/>
    <property type="evidence" value="ECO:0007669"/>
    <property type="project" value="InterPro"/>
</dbReference>
<organism evidence="10 11">
    <name type="scientific">Williamsia limnetica</name>
    <dbReference type="NCBI Taxonomy" id="882452"/>
    <lineage>
        <taxon>Bacteria</taxon>
        <taxon>Bacillati</taxon>
        <taxon>Actinomycetota</taxon>
        <taxon>Actinomycetes</taxon>
        <taxon>Mycobacteriales</taxon>
        <taxon>Nocardiaceae</taxon>
        <taxon>Williamsia</taxon>
    </lineage>
</organism>
<evidence type="ECO:0000256" key="6">
    <source>
        <dbReference type="ARBA" id="ARBA00023002"/>
    </source>
</evidence>
<evidence type="ECO:0000256" key="9">
    <source>
        <dbReference type="ARBA" id="ARBA00023160"/>
    </source>
</evidence>
<keyword evidence="11" id="KW-1185">Reference proteome</keyword>
<keyword evidence="4" id="KW-0479">Metal-binding</keyword>
<keyword evidence="9" id="KW-0275">Fatty acid biosynthesis</keyword>
<dbReference type="EMBL" id="QJSP01000012">
    <property type="protein sequence ID" value="PYE14564.1"/>
    <property type="molecule type" value="Genomic_DNA"/>
</dbReference>
<evidence type="ECO:0000256" key="1">
    <source>
        <dbReference type="ARBA" id="ARBA00001954"/>
    </source>
</evidence>
<evidence type="ECO:0000256" key="5">
    <source>
        <dbReference type="ARBA" id="ARBA00022832"/>
    </source>
</evidence>
<comment type="caution">
    <text evidence="10">The sequence shown here is derived from an EMBL/GenBank/DDBJ whole genome shotgun (WGS) entry which is preliminary data.</text>
</comment>
<comment type="cofactor">
    <cofactor evidence="1">
        <name>Fe(2+)</name>
        <dbReference type="ChEBI" id="CHEBI:29033"/>
    </cofactor>
</comment>
<evidence type="ECO:0000313" key="10">
    <source>
        <dbReference type="EMBL" id="PYE14564.1"/>
    </source>
</evidence>
<dbReference type="Proteomes" id="UP000247591">
    <property type="component" value="Unassembled WGS sequence"/>
</dbReference>
<dbReference type="GO" id="GO:0006633">
    <property type="term" value="P:fatty acid biosynthetic process"/>
    <property type="evidence" value="ECO:0007669"/>
    <property type="project" value="UniProtKB-KW"/>
</dbReference>
<evidence type="ECO:0000313" key="11">
    <source>
        <dbReference type="Proteomes" id="UP000247591"/>
    </source>
</evidence>
<evidence type="ECO:0000256" key="2">
    <source>
        <dbReference type="ARBA" id="ARBA00008749"/>
    </source>
</evidence>
<dbReference type="RefSeq" id="WP_110471219.1">
    <property type="nucleotide sequence ID" value="NZ_QJSP01000012.1"/>
</dbReference>
<dbReference type="InterPro" id="IPR012348">
    <property type="entry name" value="RNR-like"/>
</dbReference>
<accession>A0A318REE4</accession>
<sequence length="287" mass="31613">MNDLTQDELLYALEKAIPEIMEDHYAAASPWNPHDWVPWADGRNFAFLGGEDFDPDQPRPLPEDVTSALLALLLTKDNMPSYHRLMAQKASIFGAWQEVIGSWTAEDNRHAIALRDYLVVARLMDPEVAETLRLHHMTKGKLQTPRSLTDYQILDVLALLAVHELQCVAFEEKLIAGSDSEVLEGIVSRILHDDRVQAKTFTAFINAGIDANVTEALKSVDKALAELELIGADVENFGQLDAIAEFNADAAGFVARALVEDLKLQSLDGLDEASEAARQRVLAAAGL</sequence>
<protein>
    <submittedName>
        <fullName evidence="10">Fatty acid desaturase</fullName>
    </submittedName>
</protein>
<proteinExistence type="inferred from homology"/>
<keyword evidence="7" id="KW-0408">Iron</keyword>
<comment type="similarity">
    <text evidence="2">Belongs to the fatty acid desaturase type 2 family.</text>
</comment>
<evidence type="ECO:0000256" key="4">
    <source>
        <dbReference type="ARBA" id="ARBA00022723"/>
    </source>
</evidence>
<gene>
    <name evidence="10" type="ORF">DFR67_11224</name>
</gene>
<dbReference type="SUPFAM" id="SSF47240">
    <property type="entry name" value="Ferritin-like"/>
    <property type="match status" value="1"/>
</dbReference>
<dbReference type="InterPro" id="IPR005067">
    <property type="entry name" value="Fatty_acid_desaturase-2"/>
</dbReference>
<dbReference type="AlphaFoldDB" id="A0A318REE4"/>
<keyword evidence="8" id="KW-0443">Lipid metabolism</keyword>
<reference evidence="10 11" key="1">
    <citation type="submission" date="2018-06" db="EMBL/GenBank/DDBJ databases">
        <title>Genomic Encyclopedia of Type Strains, Phase IV (KMG-IV): sequencing the most valuable type-strain genomes for metagenomic binning, comparative biology and taxonomic classification.</title>
        <authorList>
            <person name="Goeker M."/>
        </authorList>
    </citation>
    <scope>NUCLEOTIDE SEQUENCE [LARGE SCALE GENOMIC DNA]</scope>
    <source>
        <strain evidence="10 11">DSM 45521</strain>
    </source>
</reference>
<dbReference type="Gene3D" id="1.10.620.20">
    <property type="entry name" value="Ribonucleotide Reductase, subunit A"/>
    <property type="match status" value="1"/>
</dbReference>
<keyword evidence="5" id="KW-0276">Fatty acid metabolism</keyword>
<dbReference type="Pfam" id="PF03405">
    <property type="entry name" value="FA_desaturase_2"/>
    <property type="match status" value="1"/>
</dbReference>
<name>A0A318REE4_WILLI</name>
<keyword evidence="6" id="KW-0560">Oxidoreductase</keyword>
<evidence type="ECO:0000256" key="3">
    <source>
        <dbReference type="ARBA" id="ARBA00022516"/>
    </source>
</evidence>
<dbReference type="OrthoDB" id="4367928at2"/>
<dbReference type="InterPro" id="IPR009078">
    <property type="entry name" value="Ferritin-like_SF"/>
</dbReference>
<dbReference type="GO" id="GO:0046872">
    <property type="term" value="F:metal ion binding"/>
    <property type="evidence" value="ECO:0007669"/>
    <property type="project" value="UniProtKB-KW"/>
</dbReference>
<evidence type="ECO:0000256" key="7">
    <source>
        <dbReference type="ARBA" id="ARBA00023004"/>
    </source>
</evidence>